<dbReference type="InterPro" id="IPR016188">
    <property type="entry name" value="PurM-like_N"/>
</dbReference>
<dbReference type="NCBIfam" id="TIGR01379">
    <property type="entry name" value="thiL"/>
    <property type="match status" value="1"/>
</dbReference>
<comment type="miscellaneous">
    <text evidence="2">Reaction mechanism of ThiL seems to utilize a direct, inline transfer of the gamma-phosphate of ATP to TMP rather than a phosphorylated enzyme intermediate.</text>
</comment>
<dbReference type="InterPro" id="IPR036921">
    <property type="entry name" value="PurM-like_N_sf"/>
</dbReference>
<feature type="binding site" evidence="2">
    <location>
        <begin position="119"/>
        <end position="120"/>
    </location>
    <ligand>
        <name>ATP</name>
        <dbReference type="ChEBI" id="CHEBI:30616"/>
    </ligand>
</feature>
<feature type="binding site" evidence="2">
    <location>
        <position position="266"/>
    </location>
    <ligand>
        <name>substrate</name>
    </ligand>
</feature>
<keyword evidence="2" id="KW-0067">ATP-binding</keyword>
<sequence length="324" mass="33913">MSEFAMIERFFRPLSRHTEVVQRGIGDDCAVLSVPAGEELLISVDTLVEGVHFPANYPPAQLARRALAVCASDLAASGAQPRAFTLALCLPELNAPWLEQFSAALAADAAAYDMVLVGGDTTRGPLCITLQVMGTAPRGTALLRSGAQPGDRIFVSGTVGDARAALDFLSVVQASASQQYCLERYHSPQPRLALGMALRGIASAALDISDGLAADLGHILTASGVGARLEVDRLPVSAALRQLYPEGSARVDGMPVAWRYALSGGDDYELCFTAAPEQRNSIEALAQSLSIAITEVGEIVADSGLRCVDSNGAAVSPAAGYQHF</sequence>
<comment type="caution">
    <text evidence="5">The sequence shown here is derived from an EMBL/GenBank/DDBJ whole genome shotgun (WGS) entry which is preliminary data.</text>
</comment>
<dbReference type="InterPro" id="IPR010918">
    <property type="entry name" value="PurM-like_C_dom"/>
</dbReference>
<dbReference type="PIRSF" id="PIRSF005303">
    <property type="entry name" value="Thiam_monoph_kin"/>
    <property type="match status" value="1"/>
</dbReference>
<comment type="function">
    <text evidence="2">Catalyzes the ATP-dependent phosphorylation of thiamine-monophosphate (TMP) to form thiamine-pyrophosphate (TPP), the active form of vitamin B1.</text>
</comment>
<keyword evidence="2" id="KW-0479">Metal-binding</keyword>
<dbReference type="InterPro" id="IPR006283">
    <property type="entry name" value="ThiL-like"/>
</dbReference>
<keyword evidence="2 5" id="KW-0808">Transferase</keyword>
<keyword evidence="2" id="KW-0460">Magnesium</keyword>
<dbReference type="Pfam" id="PF00586">
    <property type="entry name" value="AIRS"/>
    <property type="match status" value="1"/>
</dbReference>
<keyword evidence="2" id="KW-0547">Nucleotide-binding</keyword>
<dbReference type="Pfam" id="PF02769">
    <property type="entry name" value="AIRS_C"/>
    <property type="match status" value="1"/>
</dbReference>
<proteinExistence type="inferred from homology"/>
<feature type="binding site" evidence="2">
    <location>
        <position position="144"/>
    </location>
    <ligand>
        <name>ATP</name>
        <dbReference type="ChEBI" id="CHEBI:30616"/>
    </ligand>
</feature>
<dbReference type="PANTHER" id="PTHR30270">
    <property type="entry name" value="THIAMINE-MONOPHOSPHATE KINASE"/>
    <property type="match status" value="1"/>
</dbReference>
<feature type="binding site" evidence="2">
    <location>
        <position position="207"/>
    </location>
    <ligand>
        <name>Mg(2+)</name>
        <dbReference type="ChEBI" id="CHEBI:18420"/>
        <label>3</label>
    </ligand>
</feature>
<dbReference type="Proteomes" id="UP000765845">
    <property type="component" value="Unassembled WGS sequence"/>
</dbReference>
<feature type="binding site" evidence="2">
    <location>
        <position position="210"/>
    </location>
    <ligand>
        <name>Mg(2+)</name>
        <dbReference type="ChEBI" id="CHEBI:18420"/>
        <label>5</label>
    </ligand>
</feature>
<comment type="caution">
    <text evidence="2">Lacks conserved residue(s) required for the propagation of feature annotation.</text>
</comment>
<evidence type="ECO:0000256" key="2">
    <source>
        <dbReference type="HAMAP-Rule" id="MF_02128"/>
    </source>
</evidence>
<dbReference type="EMBL" id="JAAWWK010000004">
    <property type="protein sequence ID" value="NKI18102.1"/>
    <property type="molecule type" value="Genomic_DNA"/>
</dbReference>
<feature type="binding site" evidence="2">
    <location>
        <position position="209"/>
    </location>
    <ligand>
        <name>ATP</name>
        <dbReference type="ChEBI" id="CHEBI:30616"/>
    </ligand>
</feature>
<feature type="binding site" evidence="2">
    <location>
        <position position="73"/>
    </location>
    <ligand>
        <name>Mg(2+)</name>
        <dbReference type="ChEBI" id="CHEBI:18420"/>
        <label>2</label>
    </ligand>
</feature>
<dbReference type="Gene3D" id="3.30.1330.10">
    <property type="entry name" value="PurM-like, N-terminal domain"/>
    <property type="match status" value="1"/>
</dbReference>
<evidence type="ECO:0000313" key="6">
    <source>
        <dbReference type="Proteomes" id="UP000765845"/>
    </source>
</evidence>
<protein>
    <recommendedName>
        <fullName evidence="2">Thiamine-monophosphate kinase</fullName>
        <shortName evidence="2">TMP kinase</shortName>
        <shortName evidence="2">Thiamine-phosphate kinase</shortName>
        <ecNumber evidence="2">2.7.4.16</ecNumber>
    </recommendedName>
</protein>
<feature type="binding site" evidence="2">
    <location>
        <position position="43"/>
    </location>
    <ligand>
        <name>Mg(2+)</name>
        <dbReference type="ChEBI" id="CHEBI:18420"/>
        <label>4</label>
    </ligand>
</feature>
<feature type="binding site" evidence="2">
    <location>
        <position position="73"/>
    </location>
    <ligand>
        <name>Mg(2+)</name>
        <dbReference type="ChEBI" id="CHEBI:18420"/>
        <label>3</label>
    </ligand>
</feature>
<gene>
    <name evidence="2 5" type="primary">thiL</name>
    <name evidence="5" type="ORF">HCU74_11870</name>
</gene>
<dbReference type="InterPro" id="IPR036676">
    <property type="entry name" value="PurM-like_C_sf"/>
</dbReference>
<feature type="binding site" evidence="2">
    <location>
        <position position="45"/>
    </location>
    <ligand>
        <name>Mg(2+)</name>
        <dbReference type="ChEBI" id="CHEBI:18420"/>
        <label>1</label>
    </ligand>
</feature>
<evidence type="ECO:0000313" key="5">
    <source>
        <dbReference type="EMBL" id="NKI18102.1"/>
    </source>
</evidence>
<accession>A0ABX1GI97</accession>
<keyword evidence="6" id="KW-1185">Reference proteome</keyword>
<dbReference type="PANTHER" id="PTHR30270:SF0">
    <property type="entry name" value="THIAMINE-MONOPHOSPHATE KINASE"/>
    <property type="match status" value="1"/>
</dbReference>
<feature type="binding site" evidence="2">
    <location>
        <position position="120"/>
    </location>
    <ligand>
        <name>Mg(2+)</name>
        <dbReference type="ChEBI" id="CHEBI:18420"/>
        <label>1</label>
    </ligand>
</feature>
<feature type="binding site" evidence="2">
    <location>
        <position position="45"/>
    </location>
    <ligand>
        <name>Mg(2+)</name>
        <dbReference type="ChEBI" id="CHEBI:18420"/>
        <label>2</label>
    </ligand>
</feature>
<feature type="binding site" evidence="2">
    <location>
        <position position="321"/>
    </location>
    <ligand>
        <name>substrate</name>
    </ligand>
</feature>
<dbReference type="EC" id="2.7.4.16" evidence="2"/>
<comment type="catalytic activity">
    <reaction evidence="2">
        <text>thiamine phosphate + ATP = thiamine diphosphate + ADP</text>
        <dbReference type="Rhea" id="RHEA:15913"/>
        <dbReference type="ChEBI" id="CHEBI:30616"/>
        <dbReference type="ChEBI" id="CHEBI:37575"/>
        <dbReference type="ChEBI" id="CHEBI:58937"/>
        <dbReference type="ChEBI" id="CHEBI:456216"/>
        <dbReference type="EC" id="2.7.4.16"/>
    </reaction>
</comment>
<dbReference type="CDD" id="cd02194">
    <property type="entry name" value="ThiL"/>
    <property type="match status" value="1"/>
</dbReference>
<organism evidence="5 6">
    <name type="scientific">Spongiibacter thalassae</name>
    <dbReference type="NCBI Taxonomy" id="2721624"/>
    <lineage>
        <taxon>Bacteria</taxon>
        <taxon>Pseudomonadati</taxon>
        <taxon>Pseudomonadota</taxon>
        <taxon>Gammaproteobacteria</taxon>
        <taxon>Cellvibrionales</taxon>
        <taxon>Spongiibacteraceae</taxon>
        <taxon>Spongiibacter</taxon>
    </lineage>
</organism>
<keyword evidence="1 2" id="KW-0784">Thiamine biosynthesis</keyword>
<feature type="binding site" evidence="2">
    <location>
        <position position="28"/>
    </location>
    <ligand>
        <name>Mg(2+)</name>
        <dbReference type="ChEBI" id="CHEBI:18420"/>
        <label>4</label>
    </ligand>
</feature>
<keyword evidence="2 5" id="KW-0418">Kinase</keyword>
<comment type="similarity">
    <text evidence="2">Belongs to the thiamine-monophosphate kinase family.</text>
</comment>
<dbReference type="HAMAP" id="MF_02128">
    <property type="entry name" value="TMP_kinase"/>
    <property type="match status" value="1"/>
</dbReference>
<reference evidence="5 6" key="1">
    <citation type="submission" date="2020-04" db="EMBL/GenBank/DDBJ databases">
        <authorList>
            <person name="Yoon J."/>
        </authorList>
    </citation>
    <scope>NUCLEOTIDE SEQUENCE [LARGE SCALE GENOMIC DNA]</scope>
    <source>
        <strain evidence="5 6">KMU-166</strain>
    </source>
</reference>
<feature type="binding site" evidence="2">
    <location>
        <position position="52"/>
    </location>
    <ligand>
        <name>substrate</name>
    </ligand>
</feature>
<feature type="binding site" evidence="2">
    <location>
        <position position="28"/>
    </location>
    <ligand>
        <name>Mg(2+)</name>
        <dbReference type="ChEBI" id="CHEBI:18420"/>
        <label>3</label>
    </ligand>
</feature>
<evidence type="ECO:0000259" key="4">
    <source>
        <dbReference type="Pfam" id="PF02769"/>
    </source>
</evidence>
<name>A0ABX1GI97_9GAMM</name>
<dbReference type="Gene3D" id="3.90.650.10">
    <property type="entry name" value="PurM-like C-terminal domain"/>
    <property type="match status" value="1"/>
</dbReference>
<evidence type="ECO:0000259" key="3">
    <source>
        <dbReference type="Pfam" id="PF00586"/>
    </source>
</evidence>
<feature type="domain" description="PurM-like C-terminal" evidence="4">
    <location>
        <begin position="148"/>
        <end position="307"/>
    </location>
</feature>
<dbReference type="GO" id="GO:0009030">
    <property type="term" value="F:thiamine-phosphate kinase activity"/>
    <property type="evidence" value="ECO:0007669"/>
    <property type="project" value="UniProtKB-EC"/>
</dbReference>
<feature type="binding site" evidence="2">
    <location>
        <position position="73"/>
    </location>
    <ligand>
        <name>Mg(2+)</name>
        <dbReference type="ChEBI" id="CHEBI:18420"/>
        <label>4</label>
    </ligand>
</feature>
<evidence type="ECO:0000256" key="1">
    <source>
        <dbReference type="ARBA" id="ARBA00022977"/>
    </source>
</evidence>
<dbReference type="SUPFAM" id="SSF55326">
    <property type="entry name" value="PurM N-terminal domain-like"/>
    <property type="match status" value="1"/>
</dbReference>
<feature type="domain" description="PurM-like N-terminal" evidence="3">
    <location>
        <begin position="26"/>
        <end position="135"/>
    </location>
</feature>
<comment type="pathway">
    <text evidence="2">Cofactor biosynthesis; thiamine diphosphate biosynthesis; thiamine diphosphate from thiamine phosphate: step 1/1.</text>
</comment>
<dbReference type="SUPFAM" id="SSF56042">
    <property type="entry name" value="PurM C-terminal domain-like"/>
    <property type="match status" value="1"/>
</dbReference>